<dbReference type="RefSeq" id="WP_104096386.1">
    <property type="nucleotide sequence ID" value="NZ_JACHBP010000001.1"/>
</dbReference>
<dbReference type="Pfam" id="PF13794">
    <property type="entry name" value="MiaE_2"/>
    <property type="match status" value="1"/>
</dbReference>
<protein>
    <recommendedName>
        <fullName evidence="2">Ferritin-like domain-containing protein</fullName>
    </recommendedName>
</protein>
<comment type="caution">
    <text evidence="3">The sequence shown here is derived from an EMBL/GenBank/DDBJ whole genome shotgun (WGS) entry which is preliminary data.</text>
</comment>
<gene>
    <name evidence="3" type="ORF">E3N84_11105</name>
</gene>
<dbReference type="InterPro" id="IPR059125">
    <property type="entry name" value="Ferritin_actino"/>
</dbReference>
<evidence type="ECO:0000313" key="3">
    <source>
        <dbReference type="EMBL" id="TFB80534.1"/>
    </source>
</evidence>
<keyword evidence="4" id="KW-1185">Reference proteome</keyword>
<dbReference type="AlphaFoldDB" id="A0A4R8VBC0"/>
<feature type="region of interest" description="Disordered" evidence="1">
    <location>
        <begin position="1"/>
        <end position="26"/>
    </location>
</feature>
<reference evidence="3 4" key="1">
    <citation type="submission" date="2019-03" db="EMBL/GenBank/DDBJ databases">
        <title>Genomics of glacier-inhabiting Cryobacterium strains.</title>
        <authorList>
            <person name="Liu Q."/>
            <person name="Xin Y.-H."/>
        </authorList>
    </citation>
    <scope>NUCLEOTIDE SEQUENCE [LARGE SCALE GENOMIC DNA]</scope>
    <source>
        <strain evidence="3 4">CGMCC 1.10440</strain>
    </source>
</reference>
<dbReference type="Gene3D" id="1.20.1260.10">
    <property type="match status" value="1"/>
</dbReference>
<dbReference type="OrthoDB" id="3728083at2"/>
<proteinExistence type="predicted"/>
<feature type="compositionally biased region" description="Basic residues" evidence="1">
    <location>
        <begin position="1"/>
        <end position="21"/>
    </location>
</feature>
<dbReference type="EMBL" id="SOFI01000003">
    <property type="protein sequence ID" value="TFB80534.1"/>
    <property type="molecule type" value="Genomic_DNA"/>
</dbReference>
<evidence type="ECO:0000259" key="2">
    <source>
        <dbReference type="Pfam" id="PF13794"/>
    </source>
</evidence>
<feature type="domain" description="Ferritin-like" evidence="2">
    <location>
        <begin position="43"/>
        <end position="199"/>
    </location>
</feature>
<evidence type="ECO:0000256" key="1">
    <source>
        <dbReference type="SAM" id="MobiDB-lite"/>
    </source>
</evidence>
<sequence>MVTLFPRRKKRPSPTRHRSRRPNPDQVVNRVGLSELTPEFPRFLGQAAYLQLSFFENLSRAVTGAPTTASKEALSKVAAIALARHHALVAELEKLGRDPSEAMEPFVAEIDAFQVRTRGSDWSETLLAYYVESGILDDGFVNIAEGFDREQAERIAELLDDDEPSTLISGQLRAAIGENPRLASRLALYGRRLVGDVLLLARSGLDLPEDTAPDDERLEPVLTELIADHTRRMDDLGLTA</sequence>
<accession>A0A4R8VBC0</accession>
<evidence type="ECO:0000313" key="4">
    <source>
        <dbReference type="Proteomes" id="UP000298488"/>
    </source>
</evidence>
<dbReference type="Proteomes" id="UP000298488">
    <property type="component" value="Unassembled WGS sequence"/>
</dbReference>
<name>A0A4R8VBC0_9MICO</name>
<dbReference type="InterPro" id="IPR012347">
    <property type="entry name" value="Ferritin-like"/>
</dbReference>
<organism evidence="3 4">
    <name type="scientific">Terrimesophilobacter mesophilus</name>
    <dbReference type="NCBI Taxonomy" id="433647"/>
    <lineage>
        <taxon>Bacteria</taxon>
        <taxon>Bacillati</taxon>
        <taxon>Actinomycetota</taxon>
        <taxon>Actinomycetes</taxon>
        <taxon>Micrococcales</taxon>
        <taxon>Microbacteriaceae</taxon>
        <taxon>Terrimesophilobacter</taxon>
    </lineage>
</organism>